<dbReference type="SUPFAM" id="SSF56112">
    <property type="entry name" value="Protein kinase-like (PK-like)"/>
    <property type="match status" value="1"/>
</dbReference>
<keyword evidence="1" id="KW-0808">Transferase</keyword>
<dbReference type="GO" id="GO:0005524">
    <property type="term" value="F:ATP binding"/>
    <property type="evidence" value="ECO:0007669"/>
    <property type="project" value="UniProtKB-UniRule"/>
</dbReference>
<dbReference type="InterPro" id="IPR011009">
    <property type="entry name" value="Kinase-like_dom_sf"/>
</dbReference>
<proteinExistence type="inferred from homology"/>
<dbReference type="EMBL" id="CM026427">
    <property type="protein sequence ID" value="KAG0568636.1"/>
    <property type="molecule type" value="Genomic_DNA"/>
</dbReference>
<evidence type="ECO:0000256" key="3">
    <source>
        <dbReference type="ARBA" id="ARBA00022777"/>
    </source>
</evidence>
<evidence type="ECO:0000256" key="1">
    <source>
        <dbReference type="ARBA" id="ARBA00022679"/>
    </source>
</evidence>
<feature type="compositionally biased region" description="Basic and acidic residues" evidence="8">
    <location>
        <begin position="385"/>
        <end position="397"/>
    </location>
</feature>
<accession>A0A8T0H9R8</accession>
<sequence>MPALCFSSAPASQNRMSTENANCFGALFKACRRSRSISWGADRMHEFEKNPHFKKITEDEFHKLYKVKKTIGVGGFSVVKKGKHIPTGQDVAIKVIDRSKFDPNDGSLEAEIVVLDRVHHEYCISFKECFFTKKHVYVITELVTGGELLDRVLKDGKYGEKKAARTMKQLLEGVAYLHSIGVTHRDLKLENILLKSPDDDSPIKIADFGLSKIFAGAAPLTTICGSPQYVAPEVLEVGQKRLCYTPAADLWSTGVIMYILLSGYSPFDDPNEAILFQKIKKGMYSMKQPVWDSVTYEGKDLMRRLLITIPEKRLTAKQALQHPWFQIMIDQLEENLPAKKTISRGSKLTNEVSSKSDITEKSEENLLAKQGTGGDLEQQKTSNNESKEELPTEHETEGENQEQIKTYTGNGSEEDVPVQHEVSGKPNKNVQAQEEISKKLETGVQLRLDPKDEVKVILQEAQVPSTEAKKTSQEEVCNITS</sequence>
<feature type="region of interest" description="Disordered" evidence="8">
    <location>
        <begin position="345"/>
        <end position="432"/>
    </location>
</feature>
<feature type="domain" description="Protein kinase" evidence="9">
    <location>
        <begin position="65"/>
        <end position="325"/>
    </location>
</feature>
<feature type="compositionally biased region" description="Basic and acidic residues" evidence="8">
    <location>
        <begin position="357"/>
        <end position="366"/>
    </location>
</feature>
<organism evidence="10 11">
    <name type="scientific">Ceratodon purpureus</name>
    <name type="common">Fire moss</name>
    <name type="synonym">Dicranum purpureum</name>
    <dbReference type="NCBI Taxonomy" id="3225"/>
    <lineage>
        <taxon>Eukaryota</taxon>
        <taxon>Viridiplantae</taxon>
        <taxon>Streptophyta</taxon>
        <taxon>Embryophyta</taxon>
        <taxon>Bryophyta</taxon>
        <taxon>Bryophytina</taxon>
        <taxon>Bryopsida</taxon>
        <taxon>Dicranidae</taxon>
        <taxon>Pseudoditrichales</taxon>
        <taxon>Ditrichaceae</taxon>
        <taxon>Ceratodon</taxon>
    </lineage>
</organism>
<comment type="function">
    <text evidence="5">CIPK serine-threonine protein kinases interact with CBL proteins. Binding of a CBL protein to the regulatory NAF domain of CIPK protein lead to the activation of the kinase in a calcium-dependent manner.</text>
</comment>
<dbReference type="CDD" id="cd05117">
    <property type="entry name" value="STKc_CAMK"/>
    <property type="match status" value="1"/>
</dbReference>
<keyword evidence="2 6" id="KW-0547">Nucleotide-binding</keyword>
<dbReference type="Gene3D" id="1.10.510.10">
    <property type="entry name" value="Transferase(Phosphotransferase) domain 1"/>
    <property type="match status" value="1"/>
</dbReference>
<dbReference type="FunFam" id="1.10.510.10:FF:000571">
    <property type="entry name" value="Maternal embryonic leucine zipper kinase"/>
    <property type="match status" value="1"/>
</dbReference>
<evidence type="ECO:0000259" key="9">
    <source>
        <dbReference type="PROSITE" id="PS50011"/>
    </source>
</evidence>
<gene>
    <name evidence="10" type="ORF">KC19_6G034800</name>
</gene>
<comment type="caution">
    <text evidence="10">The sequence shown here is derived from an EMBL/GenBank/DDBJ whole genome shotgun (WGS) entry which is preliminary data.</text>
</comment>
<keyword evidence="7" id="KW-0723">Serine/threonine-protein kinase</keyword>
<keyword evidence="11" id="KW-1185">Reference proteome</keyword>
<dbReference type="PROSITE" id="PS00108">
    <property type="entry name" value="PROTEIN_KINASE_ST"/>
    <property type="match status" value="1"/>
</dbReference>
<dbReference type="Pfam" id="PF00069">
    <property type="entry name" value="Pkinase"/>
    <property type="match status" value="1"/>
</dbReference>
<keyword evidence="3" id="KW-0418">Kinase</keyword>
<feature type="compositionally biased region" description="Polar residues" evidence="8">
    <location>
        <begin position="345"/>
        <end position="356"/>
    </location>
</feature>
<dbReference type="InterPro" id="IPR008271">
    <property type="entry name" value="Ser/Thr_kinase_AS"/>
</dbReference>
<evidence type="ECO:0000256" key="4">
    <source>
        <dbReference type="ARBA" id="ARBA00022840"/>
    </source>
</evidence>
<dbReference type="Proteomes" id="UP000822688">
    <property type="component" value="Chromosome 6"/>
</dbReference>
<name>A0A8T0H9R8_CERPU</name>
<evidence type="ECO:0000256" key="5">
    <source>
        <dbReference type="ARBA" id="ARBA00058225"/>
    </source>
</evidence>
<dbReference type="InterPro" id="IPR000719">
    <property type="entry name" value="Prot_kinase_dom"/>
</dbReference>
<dbReference type="PANTHER" id="PTHR24347">
    <property type="entry name" value="SERINE/THREONINE-PROTEIN KINASE"/>
    <property type="match status" value="1"/>
</dbReference>
<dbReference type="InterPro" id="IPR017441">
    <property type="entry name" value="Protein_kinase_ATP_BS"/>
</dbReference>
<dbReference type="SMART" id="SM00220">
    <property type="entry name" value="S_TKc"/>
    <property type="match status" value="1"/>
</dbReference>
<feature type="binding site" evidence="6">
    <location>
        <position position="94"/>
    </location>
    <ligand>
        <name>ATP</name>
        <dbReference type="ChEBI" id="CHEBI:30616"/>
    </ligand>
</feature>
<comment type="similarity">
    <text evidence="7">Belongs to the protein kinase superfamily.</text>
</comment>
<evidence type="ECO:0000313" key="11">
    <source>
        <dbReference type="Proteomes" id="UP000822688"/>
    </source>
</evidence>
<dbReference type="AlphaFoldDB" id="A0A8T0H9R8"/>
<dbReference type="GO" id="GO:0004674">
    <property type="term" value="F:protein serine/threonine kinase activity"/>
    <property type="evidence" value="ECO:0007669"/>
    <property type="project" value="UniProtKB-KW"/>
</dbReference>
<keyword evidence="4 6" id="KW-0067">ATP-binding</keyword>
<dbReference type="PROSITE" id="PS50011">
    <property type="entry name" value="PROTEIN_KINASE_DOM"/>
    <property type="match status" value="1"/>
</dbReference>
<reference evidence="10 11" key="1">
    <citation type="submission" date="2020-06" db="EMBL/GenBank/DDBJ databases">
        <title>WGS assembly of Ceratodon purpureus strain R40.</title>
        <authorList>
            <person name="Carey S.B."/>
            <person name="Jenkins J."/>
            <person name="Shu S."/>
            <person name="Lovell J.T."/>
            <person name="Sreedasyam A."/>
            <person name="Maumus F."/>
            <person name="Tiley G.P."/>
            <person name="Fernandez-Pozo N."/>
            <person name="Barry K."/>
            <person name="Chen C."/>
            <person name="Wang M."/>
            <person name="Lipzen A."/>
            <person name="Daum C."/>
            <person name="Saski C.A."/>
            <person name="Payton A.C."/>
            <person name="Mcbreen J.C."/>
            <person name="Conrad R.E."/>
            <person name="Kollar L.M."/>
            <person name="Olsson S."/>
            <person name="Huttunen S."/>
            <person name="Landis J.B."/>
            <person name="Wickett N.J."/>
            <person name="Johnson M.G."/>
            <person name="Rensing S.A."/>
            <person name="Grimwood J."/>
            <person name="Schmutz J."/>
            <person name="Mcdaniel S.F."/>
        </authorList>
    </citation>
    <scope>NUCLEOTIDE SEQUENCE [LARGE SCALE GENOMIC DNA]</scope>
    <source>
        <strain evidence="10 11">R40</strain>
    </source>
</reference>
<evidence type="ECO:0000256" key="2">
    <source>
        <dbReference type="ARBA" id="ARBA00022741"/>
    </source>
</evidence>
<evidence type="ECO:0000313" key="10">
    <source>
        <dbReference type="EMBL" id="KAG0568636.1"/>
    </source>
</evidence>
<evidence type="ECO:0000256" key="6">
    <source>
        <dbReference type="PROSITE-ProRule" id="PRU10141"/>
    </source>
</evidence>
<evidence type="ECO:0000256" key="7">
    <source>
        <dbReference type="RuleBase" id="RU000304"/>
    </source>
</evidence>
<protein>
    <recommendedName>
        <fullName evidence="9">Protein kinase domain-containing protein</fullName>
    </recommendedName>
</protein>
<feature type="compositionally biased region" description="Polar residues" evidence="8">
    <location>
        <begin position="401"/>
        <end position="411"/>
    </location>
</feature>
<dbReference type="PROSITE" id="PS00107">
    <property type="entry name" value="PROTEIN_KINASE_ATP"/>
    <property type="match status" value="1"/>
</dbReference>
<evidence type="ECO:0000256" key="8">
    <source>
        <dbReference type="SAM" id="MobiDB-lite"/>
    </source>
</evidence>